<dbReference type="Proteomes" id="UP001401887">
    <property type="component" value="Unassembled WGS sequence"/>
</dbReference>
<protein>
    <recommendedName>
        <fullName evidence="1">FHA domain-containing protein</fullName>
    </recommendedName>
</protein>
<dbReference type="Gene3D" id="2.60.200.20">
    <property type="match status" value="1"/>
</dbReference>
<evidence type="ECO:0000259" key="1">
    <source>
        <dbReference type="PROSITE" id="PS50006"/>
    </source>
</evidence>
<name>A0ABP9WEP9_9DEIO</name>
<organism evidence="2 3">
    <name type="scientific">Deinococcus carri</name>
    <dbReference type="NCBI Taxonomy" id="1211323"/>
    <lineage>
        <taxon>Bacteria</taxon>
        <taxon>Thermotogati</taxon>
        <taxon>Deinococcota</taxon>
        <taxon>Deinococci</taxon>
        <taxon>Deinococcales</taxon>
        <taxon>Deinococcaceae</taxon>
        <taxon>Deinococcus</taxon>
    </lineage>
</organism>
<dbReference type="Pfam" id="PF00498">
    <property type="entry name" value="FHA"/>
    <property type="match status" value="1"/>
</dbReference>
<dbReference type="RefSeq" id="WP_345467448.1">
    <property type="nucleotide sequence ID" value="NZ_BAABRP010000020.1"/>
</dbReference>
<evidence type="ECO:0000313" key="3">
    <source>
        <dbReference type="Proteomes" id="UP001401887"/>
    </source>
</evidence>
<dbReference type="Pfam" id="PF09684">
    <property type="entry name" value="Tail_P2_I"/>
    <property type="match status" value="1"/>
</dbReference>
<evidence type="ECO:0000313" key="2">
    <source>
        <dbReference type="EMBL" id="GAA5514568.1"/>
    </source>
</evidence>
<dbReference type="InterPro" id="IPR011748">
    <property type="entry name" value="Unchr_phage_tail-like"/>
</dbReference>
<dbReference type="EMBL" id="BAABRP010000020">
    <property type="protein sequence ID" value="GAA5514568.1"/>
    <property type="molecule type" value="Genomic_DNA"/>
</dbReference>
<proteinExistence type="predicted"/>
<comment type="caution">
    <text evidence="2">The sequence shown here is derived from an EMBL/GenBank/DDBJ whole genome shotgun (WGS) entry which is preliminary data.</text>
</comment>
<reference evidence="2 3" key="1">
    <citation type="submission" date="2024-02" db="EMBL/GenBank/DDBJ databases">
        <title>Deinococcus carri NBRC 110142.</title>
        <authorList>
            <person name="Ichikawa N."/>
            <person name="Katano-Makiyama Y."/>
            <person name="Hidaka K."/>
        </authorList>
    </citation>
    <scope>NUCLEOTIDE SEQUENCE [LARGE SCALE GENOMIC DNA]</scope>
    <source>
        <strain evidence="2 3">NBRC 110142</strain>
    </source>
</reference>
<dbReference type="NCBIfam" id="TIGR02242">
    <property type="entry name" value="tail_TIGR02242"/>
    <property type="match status" value="1"/>
</dbReference>
<dbReference type="InterPro" id="IPR000253">
    <property type="entry name" value="FHA_dom"/>
</dbReference>
<dbReference type="SUPFAM" id="SSF49879">
    <property type="entry name" value="SMAD/FHA domain"/>
    <property type="match status" value="1"/>
</dbReference>
<accession>A0ABP9WEP9</accession>
<keyword evidence="3" id="KW-1185">Reference proteome</keyword>
<dbReference type="InterPro" id="IPR006521">
    <property type="entry name" value="Tail_protein_I"/>
</dbReference>
<feature type="domain" description="FHA" evidence="1">
    <location>
        <begin position="24"/>
        <end position="72"/>
    </location>
</feature>
<sequence length="292" mass="32905">MNDQFFVQLQGDTVKMLTLDMNLLSIGRTPDNGLSLPHPSIAIRHAEVRRLEGRWVITDLGNAETFLAGHRLVPHQPQVLEEGAIVQMGPYVLAYLPGPDAPAPPAEVDALPTPQDFPLLPLAPARPGLPAPPAEGSASVYLDYLPAMFSESEFLARYLMIFQSIWEPLQHRQDHLDMYFSPATAPERLLDWFAAWLGLEVDPHWPEARKRQWLREAMHLLRWRGTRYGLMRTLEIGCGVTPQITENAQGPYSVTVTLPEPDEASSGTTREDVERLVARHLPAHVRYELRFV</sequence>
<dbReference type="InterPro" id="IPR008984">
    <property type="entry name" value="SMAD_FHA_dom_sf"/>
</dbReference>
<dbReference type="CDD" id="cd00060">
    <property type="entry name" value="FHA"/>
    <property type="match status" value="1"/>
</dbReference>
<dbReference type="PROSITE" id="PS50006">
    <property type="entry name" value="FHA_DOMAIN"/>
    <property type="match status" value="1"/>
</dbReference>
<dbReference type="SMART" id="SM00240">
    <property type="entry name" value="FHA"/>
    <property type="match status" value="1"/>
</dbReference>
<gene>
    <name evidence="2" type="ORF">Dcar01_03324</name>
</gene>